<dbReference type="Proteomes" id="UP000326803">
    <property type="component" value="Segment"/>
</dbReference>
<dbReference type="RefSeq" id="YP_009954170.1">
    <property type="nucleotide sequence ID" value="NC_051629.1"/>
</dbReference>
<dbReference type="EMBL" id="MN234176">
    <property type="protein sequence ID" value="QFG09474.1"/>
    <property type="molecule type" value="Genomic_DNA"/>
</dbReference>
<evidence type="ECO:0000313" key="2">
    <source>
        <dbReference type="Proteomes" id="UP000326803"/>
    </source>
</evidence>
<reference evidence="1 2" key="1">
    <citation type="submission" date="2019-07" db="EMBL/GenBank/DDBJ databases">
        <authorList>
            <person name="Divens A.M."/>
            <person name="Garlena R.A."/>
            <person name="Russell D.A."/>
            <person name="Pope W.H."/>
            <person name="Jacobs-Sera D."/>
            <person name="Hatfull G.F."/>
        </authorList>
    </citation>
    <scope>NUCLEOTIDE SEQUENCE [LARGE SCALE GENOMIC DNA]</scope>
</reference>
<dbReference type="KEGG" id="vg:60325657"/>
<sequence length="55" mass="6388">MSALDGVDLSHLADDERQRVERALRRFDASMEWQMQHASQELARDNLRRLFGTAS</sequence>
<name>A0A5J6TH87_9CAUD</name>
<dbReference type="GeneID" id="60325657"/>
<accession>A0A5J6TH87</accession>
<gene>
    <name evidence="1" type="primary">92</name>
    <name evidence="1" type="ORF">PBI_YUNA_92</name>
</gene>
<evidence type="ECO:0000313" key="1">
    <source>
        <dbReference type="EMBL" id="QFG09474.1"/>
    </source>
</evidence>
<keyword evidence="2" id="KW-1185">Reference proteome</keyword>
<organism evidence="1 2">
    <name type="scientific">Mycobacterium phage Yuna</name>
    <dbReference type="NCBI Taxonomy" id="2599885"/>
    <lineage>
        <taxon>Viruses</taxon>
        <taxon>Duplodnaviria</taxon>
        <taxon>Heunggongvirae</taxon>
        <taxon>Uroviricota</taxon>
        <taxon>Caudoviricetes</taxon>
        <taxon>Weiservirinae</taxon>
        <taxon>Anayavirus</taxon>
        <taxon>Anayavirus yuna</taxon>
    </lineage>
</organism>
<protein>
    <submittedName>
        <fullName evidence="1">Uncharacterized protein</fullName>
    </submittedName>
</protein>
<proteinExistence type="predicted"/>